<dbReference type="RefSeq" id="WP_126613151.1">
    <property type="nucleotide sequence ID" value="NZ_CP034562.1"/>
</dbReference>
<dbReference type="SUPFAM" id="SSF52833">
    <property type="entry name" value="Thioredoxin-like"/>
    <property type="match status" value="1"/>
</dbReference>
<dbReference type="AlphaFoldDB" id="A0A3Q9FN40"/>
<dbReference type="InterPro" id="IPR036249">
    <property type="entry name" value="Thioredoxin-like_sf"/>
</dbReference>
<protein>
    <submittedName>
        <fullName evidence="1">Redoxin domain-containing protein</fullName>
    </submittedName>
</protein>
<sequence length="138" mass="16316">MLQNIELLTSKGEVFRFKEVIHQKLQITFLASCEAKLDVEHLKRLKLAYNTILEKHFYPIVIINCNDTLLQKNIKKLKLPFLVLSDPSARIAKRFNCFLKPIGIIQRSTIWFEENEKQIKKINYMSDVNQHITYLLQL</sequence>
<reference evidence="1 2" key="1">
    <citation type="submission" date="2018-12" db="EMBL/GenBank/DDBJ databases">
        <title>Flammeovirga pectinis sp. nov., isolated from the gut of the Korean scallop, Patinopecten yessoensis.</title>
        <authorList>
            <person name="Bae J.-W."/>
            <person name="Jeong Y.-S."/>
            <person name="Kang W."/>
        </authorList>
    </citation>
    <scope>NUCLEOTIDE SEQUENCE [LARGE SCALE GENOMIC DNA]</scope>
    <source>
        <strain evidence="1 2">L12M1</strain>
    </source>
</reference>
<dbReference type="EMBL" id="CP034562">
    <property type="protein sequence ID" value="AZQ62035.1"/>
    <property type="molecule type" value="Genomic_DNA"/>
</dbReference>
<proteinExistence type="predicted"/>
<name>A0A3Q9FN40_9BACT</name>
<keyword evidence="2" id="KW-1185">Reference proteome</keyword>
<dbReference type="Gene3D" id="3.40.30.10">
    <property type="entry name" value="Glutaredoxin"/>
    <property type="match status" value="1"/>
</dbReference>
<accession>A0A3Q9FN40</accession>
<gene>
    <name evidence="1" type="ORF">EI427_07215</name>
</gene>
<dbReference type="KEGG" id="fll:EI427_07215"/>
<dbReference type="Proteomes" id="UP000267268">
    <property type="component" value="Chromosome 1"/>
</dbReference>
<evidence type="ECO:0000313" key="1">
    <source>
        <dbReference type="EMBL" id="AZQ62035.1"/>
    </source>
</evidence>
<organism evidence="1 2">
    <name type="scientific">Flammeovirga pectinis</name>
    <dbReference type="NCBI Taxonomy" id="2494373"/>
    <lineage>
        <taxon>Bacteria</taxon>
        <taxon>Pseudomonadati</taxon>
        <taxon>Bacteroidota</taxon>
        <taxon>Cytophagia</taxon>
        <taxon>Cytophagales</taxon>
        <taxon>Flammeovirgaceae</taxon>
        <taxon>Flammeovirga</taxon>
    </lineage>
</organism>
<evidence type="ECO:0000313" key="2">
    <source>
        <dbReference type="Proteomes" id="UP000267268"/>
    </source>
</evidence>
<dbReference type="OrthoDB" id="980297at2"/>